<accession>A0A9P5UAQ3</accession>
<evidence type="ECO:0000313" key="2">
    <source>
        <dbReference type="Proteomes" id="UP000772434"/>
    </source>
</evidence>
<protein>
    <submittedName>
        <fullName evidence="1">Uncharacterized protein</fullName>
    </submittedName>
</protein>
<keyword evidence="2" id="KW-1185">Reference proteome</keyword>
<dbReference type="AlphaFoldDB" id="A0A9P5UAQ3"/>
<evidence type="ECO:0000313" key="1">
    <source>
        <dbReference type="EMBL" id="KAF9072272.1"/>
    </source>
</evidence>
<proteinExistence type="predicted"/>
<dbReference type="Proteomes" id="UP000772434">
    <property type="component" value="Unassembled WGS sequence"/>
</dbReference>
<dbReference type="EMBL" id="JADNRY010000025">
    <property type="protein sequence ID" value="KAF9072272.1"/>
    <property type="molecule type" value="Genomic_DNA"/>
</dbReference>
<reference evidence="1" key="1">
    <citation type="submission" date="2020-11" db="EMBL/GenBank/DDBJ databases">
        <authorList>
            <consortium name="DOE Joint Genome Institute"/>
            <person name="Ahrendt S."/>
            <person name="Riley R."/>
            <person name="Andreopoulos W."/>
            <person name="Labutti K."/>
            <person name="Pangilinan J."/>
            <person name="Ruiz-Duenas F.J."/>
            <person name="Barrasa J.M."/>
            <person name="Sanchez-Garcia M."/>
            <person name="Camarero S."/>
            <person name="Miyauchi S."/>
            <person name="Serrano A."/>
            <person name="Linde D."/>
            <person name="Babiker R."/>
            <person name="Drula E."/>
            <person name="Ayuso-Fernandez I."/>
            <person name="Pacheco R."/>
            <person name="Padilla G."/>
            <person name="Ferreira P."/>
            <person name="Barriuso J."/>
            <person name="Kellner H."/>
            <person name="Castanera R."/>
            <person name="Alfaro M."/>
            <person name="Ramirez L."/>
            <person name="Pisabarro A.G."/>
            <person name="Kuo A."/>
            <person name="Tritt A."/>
            <person name="Lipzen A."/>
            <person name="He G."/>
            <person name="Yan M."/>
            <person name="Ng V."/>
            <person name="Cullen D."/>
            <person name="Martin F."/>
            <person name="Rosso M.-N."/>
            <person name="Henrissat B."/>
            <person name="Hibbett D."/>
            <person name="Martinez A.T."/>
            <person name="Grigoriev I.V."/>
        </authorList>
    </citation>
    <scope>NUCLEOTIDE SEQUENCE</scope>
    <source>
        <strain evidence="1">AH 40177</strain>
    </source>
</reference>
<organism evidence="1 2">
    <name type="scientific">Rhodocollybia butyracea</name>
    <dbReference type="NCBI Taxonomy" id="206335"/>
    <lineage>
        <taxon>Eukaryota</taxon>
        <taxon>Fungi</taxon>
        <taxon>Dikarya</taxon>
        <taxon>Basidiomycota</taxon>
        <taxon>Agaricomycotina</taxon>
        <taxon>Agaricomycetes</taxon>
        <taxon>Agaricomycetidae</taxon>
        <taxon>Agaricales</taxon>
        <taxon>Marasmiineae</taxon>
        <taxon>Omphalotaceae</taxon>
        <taxon>Rhodocollybia</taxon>
    </lineage>
</organism>
<gene>
    <name evidence="1" type="ORF">BDP27DRAFT_1320669</name>
</gene>
<name>A0A9P5UAQ3_9AGAR</name>
<comment type="caution">
    <text evidence="1">The sequence shown here is derived from an EMBL/GenBank/DDBJ whole genome shotgun (WGS) entry which is preliminary data.</text>
</comment>
<sequence>MQRYLSKVLIKKILRLPASMRLVNNTAQWGQVAFPKDENSQVKLGFHFDFAGKVMKDGIIYNKYKMQFSDGDIPPVLKSWRTVFKKHGYLVNVYIKDGGTAVDIEQGLRTAVETASTFQNLNGAEALEAQKRAAEEEARTRTVVE</sequence>